<dbReference type="Gene3D" id="1.20.120.1750">
    <property type="match status" value="1"/>
</dbReference>
<dbReference type="InterPro" id="IPR013083">
    <property type="entry name" value="Znf_RING/FYVE/PHD"/>
</dbReference>
<dbReference type="Gene3D" id="3.10.110.10">
    <property type="entry name" value="Ubiquitin Conjugating Enzyme"/>
    <property type="match status" value="1"/>
</dbReference>
<dbReference type="InterPro" id="IPR006575">
    <property type="entry name" value="RWD_dom"/>
</dbReference>
<comment type="caution">
    <text evidence="12">The sequence shown here is derived from an EMBL/GenBank/DDBJ whole genome shotgun (WGS) entry which is preliminary data.</text>
</comment>
<dbReference type="InterPro" id="IPR001841">
    <property type="entry name" value="Znf_RING"/>
</dbReference>
<dbReference type="PROSITE" id="PS50908">
    <property type="entry name" value="RWD"/>
    <property type="match status" value="1"/>
</dbReference>
<dbReference type="PANTHER" id="PTHR22770:SF13">
    <property type="entry name" value="RING-TYPE DOMAIN-CONTAINING PROTEIN"/>
    <property type="match status" value="1"/>
</dbReference>
<feature type="domain" description="RING-type" evidence="11">
    <location>
        <begin position="250"/>
        <end position="481"/>
    </location>
</feature>
<keyword evidence="2" id="KW-0808">Transferase</keyword>
<keyword evidence="7" id="KW-0862">Zinc</keyword>
<dbReference type="AlphaFoldDB" id="A0A151ZIA0"/>
<dbReference type="Gene3D" id="3.30.40.10">
    <property type="entry name" value="Zinc/RING finger domain, C3HC4 (zinc finger)"/>
    <property type="match status" value="1"/>
</dbReference>
<dbReference type="Pfam" id="PF26200">
    <property type="entry name" value="Rcat_RNF216"/>
    <property type="match status" value="1"/>
</dbReference>
<dbReference type="GO" id="GO:0004842">
    <property type="term" value="F:ubiquitin-protein transferase activity"/>
    <property type="evidence" value="ECO:0007669"/>
    <property type="project" value="TreeGrafter"/>
</dbReference>
<dbReference type="InParanoid" id="A0A151ZIA0"/>
<dbReference type="EMBL" id="LODT01000025">
    <property type="protein sequence ID" value="KYQ93637.1"/>
    <property type="molecule type" value="Genomic_DNA"/>
</dbReference>
<sequence>MDLDYDLQQQEIAVLKSIFADTFHQYMNQNEKYRETIRKSREAISYDPIEDPDCYFQMRIPVNLPENFKIKVKRSDIVNSNINYVTTTTTTSTTTTTTSIAHTLLGHKPPTVEEEVLSEYIEYAVVSLPRISLNFQYPQDYPQESAPMFQLSCSWLSVDQMELIASHLDALFEKGELVIFKYIDWIRDNVISSLQLTDGLVLTNDIQQDVNDEDTRCKWENEYNWVSLLSALPMILSNNSHESKKQFMQNSHTCPICYCDYPACEMTLLKCNHFLCNECLSSTCNINIESKNIQLLKCTEFDCPQIFDINTIQQAASADNFEKYQDLVKLSKGYTKCNHCGEGWAFIDVHTQSTLCPKCYYSACLGCQKAFHPGVPCADVGKIYNIPKHTLSVKRKDILKNINNDNQQQSQRVLEAIMENANTFDRDHKYCPGCNTLIFKIDGCNKVACTACNVKFCFLCCKVIQDYTHFNEANSVCPIFGGKPLVTTVFRKKDPTQQYVPKSDTGKMKCLRCASECYRYNYNNHLLCFTCKTEMCYQCKSVIKSKHYTTSPCKQHGDL</sequence>
<evidence type="ECO:0000256" key="3">
    <source>
        <dbReference type="ARBA" id="ARBA00022723"/>
    </source>
</evidence>
<keyword evidence="4" id="KW-0677">Repeat</keyword>
<evidence type="ECO:0000256" key="4">
    <source>
        <dbReference type="ARBA" id="ARBA00022737"/>
    </source>
</evidence>
<dbReference type="FunCoup" id="A0A151ZIA0">
    <property type="interactions" value="57"/>
</dbReference>
<keyword evidence="3" id="KW-0479">Metal-binding</keyword>
<evidence type="ECO:0008006" key="14">
    <source>
        <dbReference type="Google" id="ProtNLM"/>
    </source>
</evidence>
<evidence type="ECO:0000259" key="11">
    <source>
        <dbReference type="PROSITE" id="PS51873"/>
    </source>
</evidence>
<dbReference type="CDD" id="cd23820">
    <property type="entry name" value="RWD_RNF14"/>
    <property type="match status" value="1"/>
</dbReference>
<feature type="domain" description="RING-type" evidence="9">
    <location>
        <begin position="254"/>
        <end position="304"/>
    </location>
</feature>
<evidence type="ECO:0000259" key="9">
    <source>
        <dbReference type="PROSITE" id="PS50089"/>
    </source>
</evidence>
<dbReference type="GO" id="GO:0043130">
    <property type="term" value="F:ubiquitin binding"/>
    <property type="evidence" value="ECO:0007669"/>
    <property type="project" value="TreeGrafter"/>
</dbReference>
<dbReference type="GO" id="GO:0043161">
    <property type="term" value="P:proteasome-mediated ubiquitin-dependent protein catabolic process"/>
    <property type="evidence" value="ECO:0007669"/>
    <property type="project" value="TreeGrafter"/>
</dbReference>
<dbReference type="SUPFAM" id="SSF57850">
    <property type="entry name" value="RING/U-box"/>
    <property type="match status" value="3"/>
</dbReference>
<dbReference type="InterPro" id="IPR051628">
    <property type="entry name" value="LUBAC_E3_Ligases"/>
</dbReference>
<dbReference type="InterPro" id="IPR017907">
    <property type="entry name" value="Znf_RING_CS"/>
</dbReference>
<feature type="domain" description="RWD" evidence="10">
    <location>
        <begin position="10"/>
        <end position="193"/>
    </location>
</feature>
<dbReference type="GO" id="GO:0000151">
    <property type="term" value="C:ubiquitin ligase complex"/>
    <property type="evidence" value="ECO:0007669"/>
    <property type="project" value="TreeGrafter"/>
</dbReference>
<evidence type="ECO:0000256" key="2">
    <source>
        <dbReference type="ARBA" id="ARBA00022679"/>
    </source>
</evidence>
<evidence type="ECO:0000256" key="8">
    <source>
        <dbReference type="PROSITE-ProRule" id="PRU00175"/>
    </source>
</evidence>
<dbReference type="InterPro" id="IPR016135">
    <property type="entry name" value="UBQ-conjugating_enzyme/RWD"/>
</dbReference>
<keyword evidence="5 8" id="KW-0863">Zinc-finger</keyword>
<keyword evidence="13" id="KW-1185">Reference proteome</keyword>
<dbReference type="GO" id="GO:0097039">
    <property type="term" value="P:protein linear polyubiquitination"/>
    <property type="evidence" value="ECO:0007669"/>
    <property type="project" value="TreeGrafter"/>
</dbReference>
<dbReference type="Pfam" id="PF05773">
    <property type="entry name" value="RWD"/>
    <property type="match status" value="1"/>
</dbReference>
<dbReference type="OrthoDB" id="19313at2759"/>
<dbReference type="OMA" id="SVKWLEP"/>
<dbReference type="InterPro" id="IPR002867">
    <property type="entry name" value="IBR_dom"/>
</dbReference>
<dbReference type="GO" id="GO:0008270">
    <property type="term" value="F:zinc ion binding"/>
    <property type="evidence" value="ECO:0007669"/>
    <property type="project" value="UniProtKB-KW"/>
</dbReference>
<dbReference type="PROSITE" id="PS50089">
    <property type="entry name" value="ZF_RING_2"/>
    <property type="match status" value="1"/>
</dbReference>
<protein>
    <recommendedName>
        <fullName evidence="14">RING-type domain-containing protein</fullName>
    </recommendedName>
</protein>
<dbReference type="InterPro" id="IPR044066">
    <property type="entry name" value="TRIAD_supradom"/>
</dbReference>
<dbReference type="PANTHER" id="PTHR22770">
    <property type="entry name" value="UBIQUITIN CONJUGATING ENZYME 7 INTERACTING PROTEIN-RELATED"/>
    <property type="match status" value="1"/>
</dbReference>
<evidence type="ECO:0000256" key="5">
    <source>
        <dbReference type="ARBA" id="ARBA00022771"/>
    </source>
</evidence>
<evidence type="ECO:0000259" key="10">
    <source>
        <dbReference type="PROSITE" id="PS50908"/>
    </source>
</evidence>
<evidence type="ECO:0000256" key="1">
    <source>
        <dbReference type="ARBA" id="ARBA00004906"/>
    </source>
</evidence>
<proteinExistence type="predicted"/>
<keyword evidence="6" id="KW-0833">Ubl conjugation pathway</keyword>
<evidence type="ECO:0000313" key="12">
    <source>
        <dbReference type="EMBL" id="KYQ93637.1"/>
    </source>
</evidence>
<evidence type="ECO:0000313" key="13">
    <source>
        <dbReference type="Proteomes" id="UP000076078"/>
    </source>
</evidence>
<gene>
    <name evidence="12" type="ORF">DLAC_05020</name>
</gene>
<evidence type="ECO:0000256" key="7">
    <source>
        <dbReference type="ARBA" id="ARBA00022833"/>
    </source>
</evidence>
<dbReference type="SMART" id="SM00647">
    <property type="entry name" value="IBR"/>
    <property type="match status" value="2"/>
</dbReference>
<dbReference type="SUPFAM" id="SSF54495">
    <property type="entry name" value="UBC-like"/>
    <property type="match status" value="1"/>
</dbReference>
<accession>A0A151ZIA0</accession>
<name>A0A151ZIA0_TIELA</name>
<reference evidence="12 13" key="1">
    <citation type="submission" date="2015-12" db="EMBL/GenBank/DDBJ databases">
        <title>Dictyostelia acquired genes for synthesis and detection of signals that induce cell-type specialization by lateral gene transfer from prokaryotes.</title>
        <authorList>
            <person name="Gloeckner G."/>
            <person name="Schaap P."/>
        </authorList>
    </citation>
    <scope>NUCLEOTIDE SEQUENCE [LARGE SCALE GENOMIC DNA]</scope>
    <source>
        <strain evidence="12 13">TK</strain>
    </source>
</reference>
<dbReference type="PROSITE" id="PS00518">
    <property type="entry name" value="ZF_RING_1"/>
    <property type="match status" value="1"/>
</dbReference>
<comment type="pathway">
    <text evidence="1">Protein modification; protein ubiquitination.</text>
</comment>
<dbReference type="PROSITE" id="PS51873">
    <property type="entry name" value="TRIAD"/>
    <property type="match status" value="1"/>
</dbReference>
<evidence type="ECO:0000256" key="6">
    <source>
        <dbReference type="ARBA" id="ARBA00022786"/>
    </source>
</evidence>
<dbReference type="Proteomes" id="UP000076078">
    <property type="component" value="Unassembled WGS sequence"/>
</dbReference>
<organism evidence="12 13">
    <name type="scientific">Tieghemostelium lacteum</name>
    <name type="common">Slime mold</name>
    <name type="synonym">Dictyostelium lacteum</name>
    <dbReference type="NCBI Taxonomy" id="361077"/>
    <lineage>
        <taxon>Eukaryota</taxon>
        <taxon>Amoebozoa</taxon>
        <taxon>Evosea</taxon>
        <taxon>Eumycetozoa</taxon>
        <taxon>Dictyostelia</taxon>
        <taxon>Dictyosteliales</taxon>
        <taxon>Raperosteliaceae</taxon>
        <taxon>Tieghemostelium</taxon>
    </lineage>
</organism>